<feature type="transmembrane region" description="Helical" evidence="1">
    <location>
        <begin position="33"/>
        <end position="53"/>
    </location>
</feature>
<dbReference type="Proteomes" id="UP001596200">
    <property type="component" value="Unassembled WGS sequence"/>
</dbReference>
<reference evidence="3" key="1">
    <citation type="journal article" date="2019" name="Int. J. Syst. Evol. Microbiol.">
        <title>The Global Catalogue of Microorganisms (GCM) 10K type strain sequencing project: providing services to taxonomists for standard genome sequencing and annotation.</title>
        <authorList>
            <consortium name="The Broad Institute Genomics Platform"/>
            <consortium name="The Broad Institute Genome Sequencing Center for Infectious Disease"/>
            <person name="Wu L."/>
            <person name="Ma J."/>
        </authorList>
    </citation>
    <scope>NUCLEOTIDE SEQUENCE [LARGE SCALE GENOMIC DNA]</scope>
    <source>
        <strain evidence="3">JCM 4147</strain>
    </source>
</reference>
<comment type="caution">
    <text evidence="2">The sequence shown here is derived from an EMBL/GenBank/DDBJ whole genome shotgun (WGS) entry which is preliminary data.</text>
</comment>
<dbReference type="RefSeq" id="WP_344512073.1">
    <property type="nucleotide sequence ID" value="NZ_BAAATU010000022.1"/>
</dbReference>
<protein>
    <submittedName>
        <fullName evidence="2">Uncharacterized protein</fullName>
    </submittedName>
</protein>
<organism evidence="2 3">
    <name type="scientific">Streptomyces pulveraceus</name>
    <dbReference type="NCBI Taxonomy" id="68258"/>
    <lineage>
        <taxon>Bacteria</taxon>
        <taxon>Bacillati</taxon>
        <taxon>Actinomycetota</taxon>
        <taxon>Actinomycetes</taxon>
        <taxon>Kitasatosporales</taxon>
        <taxon>Streptomycetaceae</taxon>
        <taxon>Streptomyces</taxon>
    </lineage>
</organism>
<proteinExistence type="predicted"/>
<dbReference type="EMBL" id="JBHSPU010000030">
    <property type="protein sequence ID" value="MFC5917727.1"/>
    <property type="molecule type" value="Genomic_DNA"/>
</dbReference>
<keyword evidence="1" id="KW-0472">Membrane</keyword>
<evidence type="ECO:0000256" key="1">
    <source>
        <dbReference type="SAM" id="Phobius"/>
    </source>
</evidence>
<keyword evidence="1" id="KW-1133">Transmembrane helix</keyword>
<keyword evidence="3" id="KW-1185">Reference proteome</keyword>
<gene>
    <name evidence="2" type="ORF">ACFP1B_30520</name>
</gene>
<keyword evidence="1" id="KW-0812">Transmembrane</keyword>
<sequence length="82" mass="8784">MAVSALDGIMAMHGSVLVFALPLWIVGHTHAPRWLVGTSVLVSTIMVVILQVGTRRGIDSNASATRAWHRAGWAFLAALPRP</sequence>
<evidence type="ECO:0000313" key="2">
    <source>
        <dbReference type="EMBL" id="MFC5917727.1"/>
    </source>
</evidence>
<feature type="transmembrane region" description="Helical" evidence="1">
    <location>
        <begin position="9"/>
        <end position="27"/>
    </location>
</feature>
<name>A0ABW1GVG3_9ACTN</name>
<evidence type="ECO:0000313" key="3">
    <source>
        <dbReference type="Proteomes" id="UP001596200"/>
    </source>
</evidence>
<accession>A0ABW1GVG3</accession>